<keyword evidence="3 9" id="KW-0812">Transmembrane</keyword>
<dbReference type="InterPro" id="IPR002326">
    <property type="entry name" value="Cyt_c1"/>
</dbReference>
<dbReference type="GO" id="GO:0046872">
    <property type="term" value="F:metal ion binding"/>
    <property type="evidence" value="ECO:0007669"/>
    <property type="project" value="UniProtKB-KW"/>
</dbReference>
<dbReference type="PANTHER" id="PTHR10266">
    <property type="entry name" value="CYTOCHROME C1"/>
    <property type="match status" value="1"/>
</dbReference>
<dbReference type="SUPFAM" id="SSF46626">
    <property type="entry name" value="Cytochrome c"/>
    <property type="match status" value="1"/>
</dbReference>
<gene>
    <name evidence="12" type="ORF">A2W18_06145</name>
</gene>
<dbReference type="Pfam" id="PF02167">
    <property type="entry name" value="Cytochrom_C1"/>
    <property type="match status" value="1"/>
</dbReference>
<evidence type="ECO:0000256" key="8">
    <source>
        <dbReference type="PIRSR" id="PIRSR602326-1"/>
    </source>
</evidence>
<evidence type="ECO:0000256" key="6">
    <source>
        <dbReference type="ARBA" id="ARBA00023004"/>
    </source>
</evidence>
<evidence type="ECO:0000313" key="13">
    <source>
        <dbReference type="Proteomes" id="UP000179076"/>
    </source>
</evidence>
<keyword evidence="5 9" id="KW-1133">Transmembrane helix</keyword>
<name>A0A1F6VHI3_9PROT</name>
<dbReference type="AlphaFoldDB" id="A0A1F6VHI3"/>
<proteinExistence type="predicted"/>
<feature type="signal peptide" evidence="10">
    <location>
        <begin position="1"/>
        <end position="19"/>
    </location>
</feature>
<evidence type="ECO:0000256" key="4">
    <source>
        <dbReference type="ARBA" id="ARBA00022723"/>
    </source>
</evidence>
<sequence>MKRIVVLLWLALLPLGTWASDEGKSCGDIECDPVKIDLSDQPSLQRGARIFVNYCLSCHSAAYMRYNRMGADLGISEELVKENLLFAADKVGDLMKAVIRKEDAAVWFGTAPPDLTLVARWRNPSWVYTYLRGFYRDEKAPSGWNNIVFRNVAMPHALYEWQGEQRPVFRTVEAKERIQQNGKMVEKVFERREFERFDLAKPGSKTPKQFNQDMRDLTNFLVYLGEPAKLVRYRIGIYVLIFLAVFSVFAYLLKKEYWKDLH</sequence>
<feature type="transmembrane region" description="Helical" evidence="9">
    <location>
        <begin position="235"/>
        <end position="253"/>
    </location>
</feature>
<keyword evidence="2 8" id="KW-0349">Heme</keyword>
<evidence type="ECO:0000313" key="12">
    <source>
        <dbReference type="EMBL" id="OGI69117.1"/>
    </source>
</evidence>
<dbReference type="GO" id="GO:0009055">
    <property type="term" value="F:electron transfer activity"/>
    <property type="evidence" value="ECO:0007669"/>
    <property type="project" value="InterPro"/>
</dbReference>
<keyword evidence="4 8" id="KW-0479">Metal-binding</keyword>
<comment type="subcellular location">
    <subcellularLocation>
        <location evidence="1">Membrane</location>
    </subcellularLocation>
</comment>
<dbReference type="PANTHER" id="PTHR10266:SF3">
    <property type="entry name" value="CYTOCHROME C1, HEME PROTEIN, MITOCHONDRIAL"/>
    <property type="match status" value="1"/>
</dbReference>
<feature type="binding site" description="covalent" evidence="8">
    <location>
        <position position="55"/>
    </location>
    <ligand>
        <name>heme c</name>
        <dbReference type="ChEBI" id="CHEBI:61717"/>
    </ligand>
</feature>
<evidence type="ECO:0000256" key="5">
    <source>
        <dbReference type="ARBA" id="ARBA00022989"/>
    </source>
</evidence>
<accession>A0A1F6VHI3</accession>
<feature type="binding site" description="covalent" evidence="8">
    <location>
        <position position="58"/>
    </location>
    <ligand>
        <name>heme c</name>
        <dbReference type="ChEBI" id="CHEBI:61717"/>
    </ligand>
</feature>
<dbReference type="InterPro" id="IPR009056">
    <property type="entry name" value="Cyt_c-like_dom"/>
</dbReference>
<dbReference type="PROSITE" id="PS51007">
    <property type="entry name" value="CYTC"/>
    <property type="match status" value="1"/>
</dbReference>
<comment type="caution">
    <text evidence="12">The sequence shown here is derived from an EMBL/GenBank/DDBJ whole genome shotgun (WGS) entry which is preliminary data.</text>
</comment>
<keyword evidence="7 9" id="KW-0472">Membrane</keyword>
<dbReference type="InterPro" id="IPR036909">
    <property type="entry name" value="Cyt_c-like_dom_sf"/>
</dbReference>
<evidence type="ECO:0000256" key="7">
    <source>
        <dbReference type="ARBA" id="ARBA00023136"/>
    </source>
</evidence>
<evidence type="ECO:0000256" key="3">
    <source>
        <dbReference type="ARBA" id="ARBA00022692"/>
    </source>
</evidence>
<evidence type="ECO:0000256" key="2">
    <source>
        <dbReference type="ARBA" id="ARBA00022617"/>
    </source>
</evidence>
<feature type="chain" id="PRO_5009527236" description="Cytochrome c domain-containing protein" evidence="10">
    <location>
        <begin position="20"/>
        <end position="262"/>
    </location>
</feature>
<reference evidence="12 13" key="1">
    <citation type="journal article" date="2016" name="Nat. Commun.">
        <title>Thousands of microbial genomes shed light on interconnected biogeochemical processes in an aquifer system.</title>
        <authorList>
            <person name="Anantharaman K."/>
            <person name="Brown C.T."/>
            <person name="Hug L.A."/>
            <person name="Sharon I."/>
            <person name="Castelle C.J."/>
            <person name="Probst A.J."/>
            <person name="Thomas B.C."/>
            <person name="Singh A."/>
            <person name="Wilkins M.J."/>
            <person name="Karaoz U."/>
            <person name="Brodie E.L."/>
            <person name="Williams K.H."/>
            <person name="Hubbard S.S."/>
            <person name="Banfield J.F."/>
        </authorList>
    </citation>
    <scope>NUCLEOTIDE SEQUENCE [LARGE SCALE GENOMIC DNA]</scope>
</reference>
<organism evidence="12 13">
    <name type="scientific">Candidatus Muproteobacteria bacterium RBG_16_60_9</name>
    <dbReference type="NCBI Taxonomy" id="1817755"/>
    <lineage>
        <taxon>Bacteria</taxon>
        <taxon>Pseudomonadati</taxon>
        <taxon>Pseudomonadota</taxon>
        <taxon>Candidatus Muproteobacteria</taxon>
    </lineage>
</organism>
<dbReference type="GO" id="GO:0016020">
    <property type="term" value="C:membrane"/>
    <property type="evidence" value="ECO:0007669"/>
    <property type="project" value="UniProtKB-SubCell"/>
</dbReference>
<evidence type="ECO:0000256" key="1">
    <source>
        <dbReference type="ARBA" id="ARBA00004370"/>
    </source>
</evidence>
<dbReference type="Proteomes" id="UP000179076">
    <property type="component" value="Unassembled WGS sequence"/>
</dbReference>
<dbReference type="EMBL" id="MFSP01000029">
    <property type="protein sequence ID" value="OGI69117.1"/>
    <property type="molecule type" value="Genomic_DNA"/>
</dbReference>
<keyword evidence="6 8" id="KW-0408">Iron</keyword>
<keyword evidence="10" id="KW-0732">Signal</keyword>
<dbReference type="GO" id="GO:0020037">
    <property type="term" value="F:heme binding"/>
    <property type="evidence" value="ECO:0007669"/>
    <property type="project" value="InterPro"/>
</dbReference>
<protein>
    <recommendedName>
        <fullName evidence="11">Cytochrome c domain-containing protein</fullName>
    </recommendedName>
</protein>
<evidence type="ECO:0000256" key="9">
    <source>
        <dbReference type="SAM" id="Phobius"/>
    </source>
</evidence>
<evidence type="ECO:0000256" key="10">
    <source>
        <dbReference type="SAM" id="SignalP"/>
    </source>
</evidence>
<evidence type="ECO:0000259" key="11">
    <source>
        <dbReference type="PROSITE" id="PS51007"/>
    </source>
</evidence>
<feature type="binding site" description="covalent" evidence="8">
    <location>
        <position position="59"/>
    </location>
    <ligand>
        <name>heme c</name>
        <dbReference type="ChEBI" id="CHEBI:61717"/>
    </ligand>
</feature>
<dbReference type="Gene3D" id="1.20.5.100">
    <property type="entry name" value="Cytochrome c1, transmembrane anchor, C-terminal"/>
    <property type="match status" value="1"/>
</dbReference>
<feature type="domain" description="Cytochrome c" evidence="11">
    <location>
        <begin position="42"/>
        <end position="228"/>
    </location>
</feature>
<comment type="cofactor">
    <cofactor evidence="8">
        <name>heme c</name>
        <dbReference type="ChEBI" id="CHEBI:61717"/>
    </cofactor>
    <text evidence="8">Binds 1 heme c group covalently per subunit.</text>
</comment>
<dbReference type="Gene3D" id="1.10.760.10">
    <property type="entry name" value="Cytochrome c-like domain"/>
    <property type="match status" value="1"/>
</dbReference>